<evidence type="ECO:0000256" key="2">
    <source>
        <dbReference type="ARBA" id="ARBA00004496"/>
    </source>
</evidence>
<dbReference type="OrthoDB" id="18598at2759"/>
<protein>
    <recommendedName>
        <fullName evidence="14">Capping protein regulator and myosin 1 linker 3</fullName>
    </recommendedName>
</protein>
<evidence type="ECO:0000313" key="12">
    <source>
        <dbReference type="EMBL" id="KAJ7313150.1"/>
    </source>
</evidence>
<name>A0A9Q0XIG6_9SAUR</name>
<feature type="compositionally biased region" description="Basic and acidic residues" evidence="9">
    <location>
        <begin position="1115"/>
        <end position="1124"/>
    </location>
</feature>
<dbReference type="SMART" id="SM00368">
    <property type="entry name" value="LRR_RI"/>
    <property type="match status" value="6"/>
</dbReference>
<comment type="caution">
    <text evidence="12">The sequence shown here is derived from an EMBL/GenBank/DDBJ whole genome shotgun (WGS) entry which is preliminary data.</text>
</comment>
<dbReference type="Gene3D" id="3.80.10.10">
    <property type="entry name" value="Ribonuclease Inhibitor"/>
    <property type="match status" value="1"/>
</dbReference>
<dbReference type="InterPro" id="IPR011993">
    <property type="entry name" value="PH-like_dom_sf"/>
</dbReference>
<dbReference type="Pfam" id="PF16000">
    <property type="entry name" value="CARMIL_C"/>
    <property type="match status" value="1"/>
</dbReference>
<feature type="region of interest" description="Disordered" evidence="9">
    <location>
        <begin position="996"/>
        <end position="1124"/>
    </location>
</feature>
<comment type="similarity">
    <text evidence="3">Belongs to the CARMIL family.</text>
</comment>
<evidence type="ECO:0000313" key="13">
    <source>
        <dbReference type="Proteomes" id="UP001142489"/>
    </source>
</evidence>
<organism evidence="12 13">
    <name type="scientific">Phrynocephalus forsythii</name>
    <dbReference type="NCBI Taxonomy" id="171643"/>
    <lineage>
        <taxon>Eukaryota</taxon>
        <taxon>Metazoa</taxon>
        <taxon>Chordata</taxon>
        <taxon>Craniata</taxon>
        <taxon>Vertebrata</taxon>
        <taxon>Euteleostomi</taxon>
        <taxon>Lepidosauria</taxon>
        <taxon>Squamata</taxon>
        <taxon>Bifurcata</taxon>
        <taxon>Unidentata</taxon>
        <taxon>Episquamata</taxon>
        <taxon>Toxicofera</taxon>
        <taxon>Iguania</taxon>
        <taxon>Acrodonta</taxon>
        <taxon>Agamidae</taxon>
        <taxon>Agaminae</taxon>
        <taxon>Phrynocephalus</taxon>
    </lineage>
</organism>
<evidence type="ECO:0000256" key="8">
    <source>
        <dbReference type="ARBA" id="ARBA00023136"/>
    </source>
</evidence>
<evidence type="ECO:0000256" key="6">
    <source>
        <dbReference type="ARBA" id="ARBA00022614"/>
    </source>
</evidence>
<dbReference type="InterPro" id="IPR001611">
    <property type="entry name" value="Leu-rich_rpt"/>
</dbReference>
<evidence type="ECO:0000256" key="7">
    <source>
        <dbReference type="ARBA" id="ARBA00022737"/>
    </source>
</evidence>
<keyword evidence="13" id="KW-1185">Reference proteome</keyword>
<dbReference type="InterPro" id="IPR041245">
    <property type="entry name" value="CARMIL_PH"/>
</dbReference>
<dbReference type="Pfam" id="PF13516">
    <property type="entry name" value="LRR_6"/>
    <property type="match status" value="2"/>
</dbReference>
<dbReference type="GO" id="GO:0034315">
    <property type="term" value="P:regulation of Arp2/3 complex-mediated actin nucleation"/>
    <property type="evidence" value="ECO:0007669"/>
    <property type="project" value="TreeGrafter"/>
</dbReference>
<feature type="compositionally biased region" description="Polar residues" evidence="9">
    <location>
        <begin position="142"/>
        <end position="153"/>
    </location>
</feature>
<proteinExistence type="inferred from homology"/>
<feature type="region of interest" description="Disordered" evidence="9">
    <location>
        <begin position="1159"/>
        <end position="1179"/>
    </location>
</feature>
<keyword evidence="6" id="KW-0433">Leucine-rich repeat</keyword>
<dbReference type="GO" id="GO:0005737">
    <property type="term" value="C:cytoplasm"/>
    <property type="evidence" value="ECO:0007669"/>
    <property type="project" value="UniProtKB-SubCell"/>
</dbReference>
<dbReference type="Pfam" id="PF17888">
    <property type="entry name" value="Carm_PH"/>
    <property type="match status" value="1"/>
</dbReference>
<feature type="compositionally biased region" description="Pro residues" evidence="9">
    <location>
        <begin position="1047"/>
        <end position="1056"/>
    </location>
</feature>
<reference evidence="12" key="1">
    <citation type="journal article" date="2023" name="DNA Res.">
        <title>Chromosome-level genome assembly of Phrynocephalus forsythii using third-generation DNA sequencing and Hi-C analysis.</title>
        <authorList>
            <person name="Qi Y."/>
            <person name="Zhao W."/>
            <person name="Zhao Y."/>
            <person name="Niu C."/>
            <person name="Cao S."/>
            <person name="Zhang Y."/>
        </authorList>
    </citation>
    <scope>NUCLEOTIDE SEQUENCE</scope>
    <source>
        <tissue evidence="12">Muscle</tissue>
    </source>
</reference>
<dbReference type="Proteomes" id="UP001142489">
    <property type="component" value="Unassembled WGS sequence"/>
</dbReference>
<evidence type="ECO:0000259" key="10">
    <source>
        <dbReference type="Pfam" id="PF16000"/>
    </source>
</evidence>
<keyword evidence="5" id="KW-0963">Cytoplasm</keyword>
<dbReference type="SUPFAM" id="SSF52047">
    <property type="entry name" value="RNI-like"/>
    <property type="match status" value="2"/>
</dbReference>
<dbReference type="GO" id="GO:0030027">
    <property type="term" value="C:lamellipodium"/>
    <property type="evidence" value="ECO:0007669"/>
    <property type="project" value="TreeGrafter"/>
</dbReference>
<dbReference type="AlphaFoldDB" id="A0A9Q0XIG6"/>
<dbReference type="InterPro" id="IPR031943">
    <property type="entry name" value="CARMIL_C"/>
</dbReference>
<dbReference type="FunFam" id="3.80.10.10:FF:000009">
    <property type="entry name" value="F-actin-uncapping protein LRRC16A isoform X1"/>
    <property type="match status" value="1"/>
</dbReference>
<feature type="region of interest" description="Disordered" evidence="9">
    <location>
        <begin position="941"/>
        <end position="963"/>
    </location>
</feature>
<dbReference type="PANTHER" id="PTHR24112">
    <property type="entry name" value="LEUCINE-RICH REPEAT, ISOFORM F-RELATED"/>
    <property type="match status" value="1"/>
</dbReference>
<evidence type="ECO:0000259" key="11">
    <source>
        <dbReference type="Pfam" id="PF17888"/>
    </source>
</evidence>
<dbReference type="InterPro" id="IPR051279">
    <property type="entry name" value="PP1-Reg/Actin-Interact_Protein"/>
</dbReference>
<dbReference type="Gene3D" id="2.30.29.30">
    <property type="entry name" value="Pleckstrin-homology domain (PH domain)/Phosphotyrosine-binding domain (PTB)"/>
    <property type="match status" value="1"/>
</dbReference>
<keyword evidence="7" id="KW-0677">Repeat</keyword>
<dbReference type="EMBL" id="JAPFRF010000012">
    <property type="protein sequence ID" value="KAJ7313150.1"/>
    <property type="molecule type" value="Genomic_DNA"/>
</dbReference>
<feature type="domain" description="CARMIL pleckstrin homology" evidence="11">
    <location>
        <begin position="26"/>
        <end position="119"/>
    </location>
</feature>
<dbReference type="PANTHER" id="PTHR24112:SF43">
    <property type="entry name" value="CAPPING PROTEIN, ARP2_3 AND MYOSIN-I LINKER PROTEIN 3"/>
    <property type="match status" value="1"/>
</dbReference>
<keyword evidence="8" id="KW-0472">Membrane</keyword>
<evidence type="ECO:0000256" key="4">
    <source>
        <dbReference type="ARBA" id="ARBA00022475"/>
    </source>
</evidence>
<gene>
    <name evidence="12" type="ORF">JRQ81_004422</name>
</gene>
<dbReference type="InterPro" id="IPR032675">
    <property type="entry name" value="LRR_dom_sf"/>
</dbReference>
<sequence length="1179" mass="130416">MAQAGGGEVARELQDSIRKVLNRPPIHLLVRVKLETKPKKNEDRVLVLTTWRIYLLGLKVPAKVECSFNVLEIRALNTLNHNQILVETEKATYNLKFPTSESADQVTRHVNTALAKIFPSPASVCLIRHGNVETPETPRDMSPNSESSTSTTHSICGGFSETYAALCDYNGQSCREEVQWDVDTIYHSEDNREFNLLDFCHLESRDLALIVAALAYNQWFTKLYCKDLRLGSEVAEQVLHTVSKSHHLEELVLDNAGLKTDFALKLACVLSENPNTALHALTLSHNPLEDKGLNALSQQLLCFPKGLSKLCLSKTSITAKGLAILCQTFSANPAFTSSLRHLDLSKNPGLLGTEEANGFYSFLAQPNALVHLDLSSTDCAVDALFGALLHGCCPRLSYLNLARNTFSHRKGKGLQPSLKQFFCSAYSLSFVNLSGIKMPVEALRSLFQGLSANTHLSELHLDLSGCELRSPGAQVLQEQLPGIIALSSLDLSDNGFDADLVTLVPALSKCKSLRHLWLGKNFNVKSRWSLQSFSVADSRLKTRTGILINALGSNTCLTKMDLSGNGMEDIGAKMLSKALQINSTLRSISWDRNGTTAQGFQDIARALENNYTLKFMSFPMSDITAAYRNSPERTDEVWQRIHWCLLRNNHSQKLPQEQAFRLHQGIVTNSAEQMMRRLCVRVQEEVHVLRSCSSDSVQEELFPSLYELGHILASDGPVHHRLESVVSEVSKAVDKELQVILDSMVALTQELCPHAVQAAEDHNKMLAAVSERVTVPRNFIRGALLEQAGQEIQNKLNEVKLSVVTYLTNTIVEELLQELYHAHKNLAQHIIHLRRLSEGQDNLALSDQIGKPRLRHHEEAGEDDLGSSIDTMAIKRQKNCRRIRPASAFISGSEQDGDLAVPRMGSPLGWVSLASSSQYSHSRSTSFEALPDLPTEGVRLEHRTRGRPRPPRNAPHGGFCSHNRVLGSIESREQENGSMPRLDEGLNEFFTRKVLSDNTSYPRTPKGCGVRPGPSDSLPPQQKKRRRGLFHFRKHRSIKGERDPEDLPPSPPPPPMGGEEPKPPPPRPSGAQEEERKPGQDLAGRAVLLPGLGSVDRRSGVKGLPSRIRQSSVPDAERVEPDAKGAELLQPSRVQGVALPGMGCAKGWSLDAKLESVDLERGGSMWEQQRRRASDDSGV</sequence>
<evidence type="ECO:0000256" key="1">
    <source>
        <dbReference type="ARBA" id="ARBA00004236"/>
    </source>
</evidence>
<feature type="region of interest" description="Disordered" evidence="9">
    <location>
        <begin position="134"/>
        <end position="153"/>
    </location>
</feature>
<evidence type="ECO:0000256" key="5">
    <source>
        <dbReference type="ARBA" id="ARBA00022490"/>
    </source>
</evidence>
<comment type="subcellular location">
    <subcellularLocation>
        <location evidence="1">Cell membrane</location>
    </subcellularLocation>
    <subcellularLocation>
        <location evidence="2">Cytoplasm</location>
    </subcellularLocation>
</comment>
<dbReference type="GO" id="GO:0005886">
    <property type="term" value="C:plasma membrane"/>
    <property type="evidence" value="ECO:0007669"/>
    <property type="project" value="UniProtKB-SubCell"/>
</dbReference>
<accession>A0A9Q0XIG6</accession>
<feature type="compositionally biased region" description="Basic residues" evidence="9">
    <location>
        <begin position="1022"/>
        <end position="1037"/>
    </location>
</feature>
<dbReference type="GO" id="GO:0016477">
    <property type="term" value="P:cell migration"/>
    <property type="evidence" value="ECO:0007669"/>
    <property type="project" value="TreeGrafter"/>
</dbReference>
<evidence type="ECO:0008006" key="14">
    <source>
        <dbReference type="Google" id="ProtNLM"/>
    </source>
</evidence>
<feature type="compositionally biased region" description="Basic and acidic residues" evidence="9">
    <location>
        <begin position="1168"/>
        <end position="1179"/>
    </location>
</feature>
<feature type="domain" description="CARMIL C-terminal" evidence="10">
    <location>
        <begin position="748"/>
        <end position="1039"/>
    </location>
</feature>
<keyword evidence="4" id="KW-1003">Cell membrane</keyword>
<evidence type="ECO:0000256" key="3">
    <source>
        <dbReference type="ARBA" id="ARBA00007298"/>
    </source>
</evidence>
<evidence type="ECO:0000256" key="9">
    <source>
        <dbReference type="SAM" id="MobiDB-lite"/>
    </source>
</evidence>